<dbReference type="AlphaFoldDB" id="A0A2R6ATE2"/>
<accession>A0A2R6ATE2</accession>
<dbReference type="PANTHER" id="PTHR10553:SF5">
    <property type="entry name" value="U6 SNRNA-ASSOCIATED SM-LIKE PROTEIN LSM7"/>
    <property type="match status" value="1"/>
</dbReference>
<dbReference type="GO" id="GO:0003723">
    <property type="term" value="F:RNA binding"/>
    <property type="evidence" value="ECO:0007669"/>
    <property type="project" value="InterPro"/>
</dbReference>
<dbReference type="CDD" id="cd01731">
    <property type="entry name" value="archaeal_Sm1"/>
    <property type="match status" value="1"/>
</dbReference>
<evidence type="ECO:0000256" key="3">
    <source>
        <dbReference type="ARBA" id="ARBA00023274"/>
    </source>
</evidence>
<dbReference type="SMART" id="SM00651">
    <property type="entry name" value="Sm"/>
    <property type="match status" value="1"/>
</dbReference>
<comment type="caution">
    <text evidence="5">The sequence shown here is derived from an EMBL/GenBank/DDBJ whole genome shotgun (WGS) entry which is preliminary data.</text>
</comment>
<protein>
    <recommendedName>
        <fullName evidence="2">Putative snRNP Sm-like protein</fullName>
    </recommendedName>
</protein>
<sequence>MSTTKLNSQNIVIPSIKLAEANTQALLGEAVDSVVLVKLRGGIYVRGKMKSFDQHLNLLIENAEEMLDNNTVRSLGTIIVRGDNVILISPSPR</sequence>
<evidence type="ECO:0000259" key="4">
    <source>
        <dbReference type="PROSITE" id="PS52002"/>
    </source>
</evidence>
<dbReference type="InterPro" id="IPR010920">
    <property type="entry name" value="LSM_dom_sf"/>
</dbReference>
<dbReference type="InterPro" id="IPR022901">
    <property type="entry name" value="snRNP_Sm-like_arc"/>
</dbReference>
<comment type="similarity">
    <text evidence="1">Belongs to the snRNP Sm proteins family.</text>
</comment>
<dbReference type="Gene3D" id="2.30.30.100">
    <property type="match status" value="1"/>
</dbReference>
<dbReference type="PANTHER" id="PTHR10553">
    <property type="entry name" value="SMALL NUCLEAR RIBONUCLEOPROTEIN"/>
    <property type="match status" value="1"/>
</dbReference>
<reference evidence="5 6" key="1">
    <citation type="submission" date="2017-04" db="EMBL/GenBank/DDBJ databases">
        <title>Novel microbial lineages endemic to geothermal iron-oxide mats fill important gaps in the evolutionary history of Archaea.</title>
        <authorList>
            <person name="Jay Z.J."/>
            <person name="Beam J.P."/>
            <person name="Dlakic M."/>
            <person name="Rusch D.B."/>
            <person name="Kozubal M.A."/>
            <person name="Inskeep W.P."/>
        </authorList>
    </citation>
    <scope>NUCLEOTIDE SEQUENCE [LARGE SCALE GENOMIC DNA]</scope>
    <source>
        <strain evidence="5">OSP_D</strain>
    </source>
</reference>
<proteinExistence type="inferred from homology"/>
<keyword evidence="3" id="KW-0687">Ribonucleoprotein</keyword>
<dbReference type="InterPro" id="IPR001163">
    <property type="entry name" value="Sm_dom_euk/arc"/>
</dbReference>
<dbReference type="InterPro" id="IPR044641">
    <property type="entry name" value="Lsm7/SmG-like"/>
</dbReference>
<gene>
    <name evidence="5" type="ORF">B9Q03_08400</name>
</gene>
<dbReference type="EMBL" id="NEXE01000094">
    <property type="protein sequence ID" value="PSN89618.1"/>
    <property type="molecule type" value="Genomic_DNA"/>
</dbReference>
<evidence type="ECO:0000313" key="5">
    <source>
        <dbReference type="EMBL" id="PSN89618.1"/>
    </source>
</evidence>
<organism evidence="5 6">
    <name type="scientific">Candidatus Marsarchaeota G2 archaeon OSP_D</name>
    <dbReference type="NCBI Taxonomy" id="1978157"/>
    <lineage>
        <taxon>Archaea</taxon>
        <taxon>Candidatus Marsarchaeota</taxon>
        <taxon>Candidatus Marsarchaeota group 2</taxon>
    </lineage>
</organism>
<dbReference type="SUPFAM" id="SSF50182">
    <property type="entry name" value="Sm-like ribonucleoproteins"/>
    <property type="match status" value="1"/>
</dbReference>
<dbReference type="PROSITE" id="PS52002">
    <property type="entry name" value="SM"/>
    <property type="match status" value="1"/>
</dbReference>
<evidence type="ECO:0000256" key="2">
    <source>
        <dbReference type="ARBA" id="ARBA00021121"/>
    </source>
</evidence>
<name>A0A2R6ATE2_9ARCH</name>
<dbReference type="Pfam" id="PF01423">
    <property type="entry name" value="LSM"/>
    <property type="match status" value="1"/>
</dbReference>
<dbReference type="GO" id="GO:1990904">
    <property type="term" value="C:ribonucleoprotein complex"/>
    <property type="evidence" value="ECO:0007669"/>
    <property type="project" value="UniProtKB-KW"/>
</dbReference>
<dbReference type="Proteomes" id="UP000240322">
    <property type="component" value="Unassembled WGS sequence"/>
</dbReference>
<dbReference type="InterPro" id="IPR047575">
    <property type="entry name" value="Sm"/>
</dbReference>
<evidence type="ECO:0000313" key="6">
    <source>
        <dbReference type="Proteomes" id="UP000240322"/>
    </source>
</evidence>
<feature type="domain" description="Sm" evidence="4">
    <location>
        <begin position="22"/>
        <end position="93"/>
    </location>
</feature>
<evidence type="ECO:0000256" key="1">
    <source>
        <dbReference type="ARBA" id="ARBA00006850"/>
    </source>
</evidence>